<keyword evidence="1" id="KW-0560">Oxidoreductase</keyword>
<evidence type="ECO:0000256" key="1">
    <source>
        <dbReference type="ARBA" id="ARBA00023002"/>
    </source>
</evidence>
<comment type="caution">
    <text evidence="3">The sequence shown here is derived from an EMBL/GenBank/DDBJ whole genome shotgun (WGS) entry which is preliminary data.</text>
</comment>
<feature type="domain" description="FAD dependent oxidoreductase" evidence="2">
    <location>
        <begin position="4"/>
        <end position="396"/>
    </location>
</feature>
<proteinExistence type="predicted"/>
<name>A0A1X1EV02_PANCY</name>
<dbReference type="Gene3D" id="3.30.9.10">
    <property type="entry name" value="D-Amino Acid Oxidase, subunit A, domain 2"/>
    <property type="match status" value="1"/>
</dbReference>
<organism evidence="3 4">
    <name type="scientific">Pantoea cypripedii</name>
    <name type="common">Pectobacterium cypripedii</name>
    <name type="synonym">Erwinia cypripedii</name>
    <dbReference type="NCBI Taxonomy" id="55209"/>
    <lineage>
        <taxon>Bacteria</taxon>
        <taxon>Pseudomonadati</taxon>
        <taxon>Pseudomonadota</taxon>
        <taxon>Gammaproteobacteria</taxon>
        <taxon>Enterobacterales</taxon>
        <taxon>Erwiniaceae</taxon>
        <taxon>Pantoea</taxon>
    </lineage>
</organism>
<dbReference type="InterPro" id="IPR006076">
    <property type="entry name" value="FAD-dep_OxRdtase"/>
</dbReference>
<gene>
    <name evidence="3" type="ORF">HA50_09700</name>
</gene>
<dbReference type="InterPro" id="IPR036188">
    <property type="entry name" value="FAD/NAD-bd_sf"/>
</dbReference>
<dbReference type="GO" id="GO:0005737">
    <property type="term" value="C:cytoplasm"/>
    <property type="evidence" value="ECO:0007669"/>
    <property type="project" value="TreeGrafter"/>
</dbReference>
<reference evidence="3 4" key="1">
    <citation type="journal article" date="2017" name="Antonie Van Leeuwenhoek">
        <title>Phylogenomic resolution of the bacterial genus Pantoea and its relationship with Erwinia and Tatumella.</title>
        <authorList>
            <person name="Palmer M."/>
            <person name="Steenkamp E.T."/>
            <person name="Coetzee M.P."/>
            <person name="Chan W.Y."/>
            <person name="van Zyl E."/>
            <person name="De Maayer P."/>
            <person name="Coutinho T.A."/>
            <person name="Blom J."/>
            <person name="Smits T.H."/>
            <person name="Duffy B."/>
            <person name="Venter S.N."/>
        </authorList>
    </citation>
    <scope>NUCLEOTIDE SEQUENCE [LARGE SCALE GENOMIC DNA]</scope>
    <source>
        <strain evidence="3 4">LMG 2657</strain>
    </source>
</reference>
<dbReference type="SUPFAM" id="SSF54373">
    <property type="entry name" value="FAD-linked reductases, C-terminal domain"/>
    <property type="match status" value="1"/>
</dbReference>
<accession>A0A1X1EV02</accession>
<evidence type="ECO:0000313" key="4">
    <source>
        <dbReference type="Proteomes" id="UP000193749"/>
    </source>
</evidence>
<dbReference type="STRING" id="55209.HA50_09700"/>
<dbReference type="OrthoDB" id="9805337at2"/>
<dbReference type="Proteomes" id="UP000193749">
    <property type="component" value="Unassembled WGS sequence"/>
</dbReference>
<sequence length="415" mass="44999">MAHDVLVLGAGMVGVSCALHLQQRGYDVALLDRRAPGEETSYGNAGIIQREAVNPYAFPREVSTLLSVAGNRRLDVRYHPRAIPSLISPLLRYYANSAPRAYAPIAAAYASLIALSIDTHEALLDAANARHLLGERGWLMLFRSDKPRDAAFADADKLLAMGVNHRKLDAAQLQAAEPALRAQLSGAVYWSDPLTVRDPGELVKAYATLLLARGAAWYQGNAQTLRPTADGGWQVQTQNGAWLQARQVVVALGPWSPQLTGDFGYRPPLFVKRGYHQHFQPVAGATPRHWMLDEERGYLIAPMARGLRITTGAELADIDAPATPVQLKAVEQVARQLVPLGAAVEAEPWKGARPCMPDMKPVIGAVPGQPGMWCAFGHGHQGFTLGPATGMLLAEMMHGERSSIAMEAFSPSRRF</sequence>
<dbReference type="SUPFAM" id="SSF51905">
    <property type="entry name" value="FAD/NAD(P)-binding domain"/>
    <property type="match status" value="1"/>
</dbReference>
<dbReference type="PANTHER" id="PTHR13847:SF289">
    <property type="entry name" value="GLYCINE OXIDASE"/>
    <property type="match status" value="1"/>
</dbReference>
<dbReference type="RefSeq" id="WP_084874764.1">
    <property type="nucleotide sequence ID" value="NZ_JAGGMY010000001.1"/>
</dbReference>
<dbReference type="AlphaFoldDB" id="A0A1X1EV02"/>
<protein>
    <submittedName>
        <fullName evidence="3">Amino acid dehydrogenase</fullName>
    </submittedName>
</protein>
<dbReference type="Pfam" id="PF01266">
    <property type="entry name" value="DAO"/>
    <property type="match status" value="1"/>
</dbReference>
<evidence type="ECO:0000313" key="3">
    <source>
        <dbReference type="EMBL" id="ORM93605.1"/>
    </source>
</evidence>
<keyword evidence="4" id="KW-1185">Reference proteome</keyword>
<dbReference type="EMBL" id="MLJI01000001">
    <property type="protein sequence ID" value="ORM93605.1"/>
    <property type="molecule type" value="Genomic_DNA"/>
</dbReference>
<dbReference type="PANTHER" id="PTHR13847">
    <property type="entry name" value="SARCOSINE DEHYDROGENASE-RELATED"/>
    <property type="match status" value="1"/>
</dbReference>
<evidence type="ECO:0000259" key="2">
    <source>
        <dbReference type="Pfam" id="PF01266"/>
    </source>
</evidence>
<dbReference type="Gene3D" id="3.50.50.60">
    <property type="entry name" value="FAD/NAD(P)-binding domain"/>
    <property type="match status" value="2"/>
</dbReference>
<dbReference type="GO" id="GO:0016491">
    <property type="term" value="F:oxidoreductase activity"/>
    <property type="evidence" value="ECO:0007669"/>
    <property type="project" value="UniProtKB-KW"/>
</dbReference>